<dbReference type="CDD" id="cd24165">
    <property type="entry name" value="TfSGL-like"/>
    <property type="match status" value="1"/>
</dbReference>
<dbReference type="Pfam" id="PF02771">
    <property type="entry name" value="Acyl-CoA_dh_N"/>
    <property type="match status" value="1"/>
</dbReference>
<dbReference type="SMART" id="SM00906">
    <property type="entry name" value="Fungal_trans"/>
    <property type="match status" value="1"/>
</dbReference>
<keyword evidence="9" id="KW-0804">Transcription</keyword>
<dbReference type="GO" id="GO:0050660">
    <property type="term" value="F:flavin adenine dinucleotide binding"/>
    <property type="evidence" value="ECO:0007669"/>
    <property type="project" value="InterPro"/>
</dbReference>
<dbReference type="CDD" id="cd00067">
    <property type="entry name" value="GAL4"/>
    <property type="match status" value="1"/>
</dbReference>
<dbReference type="InterPro" id="IPR013786">
    <property type="entry name" value="AcylCoA_DH/ox_N"/>
</dbReference>
<dbReference type="Gene3D" id="1.10.540.10">
    <property type="entry name" value="Acyl-CoA dehydrogenase/oxidase, N-terminal domain"/>
    <property type="match status" value="1"/>
</dbReference>
<keyword evidence="6" id="KW-0862">Zinc</keyword>
<sequence>MKSLLVAQFLVAGGLTVASALPSLQSPRADQASNPYPRCRFVADWSQEDVLKDPTGFEQDLLFWEGKFHQNDVSYNSANGMTYDGTQLNWTTGARSNKHPFSAASKEALQIMLYAHAVAGSQKAARFLTPDDPSKARKLAASIMKTKLQTYLQFNESNPGFGGFLPWMTTSERQLSPTWDWVNRVPALDNGELVWAVYAYISAAERRQDQSIRDSARGWQNWLNYVKTTAATVFYRGGGHVCAVTKMNNQTLPPKHAKQGYQCEGTNYLDDPYEGELFTHFLNAFGGLSREDKDTLWEVKRAKLVSVEYNMGGVGPITVEQGYWFSSHEPWKVLELPYYDVDLVRRLYHNAERARTCNSVVTKVPGLFASVNNSTDPNTDEIIGYISPAGIPSIASQKEQEHDVITPYGVWPTMLFDKAVGLAWWRNMVVAKKMQNLYGSTESTRVDGKLVSALVTWDSKITTVVALLGGVGDLVRPKMKRDHIYNDFIAITKKEYGLVFKDLKGEDIALCLPNETVPDAGLEDFTLCSVSKLQLVHYPWLPAPPSPCQSRCFSASQTRRIMETTGFTENQLLVRDSINQICSQFPNSYWQERDQKEQDPKEFHAAIAKGGWLGIALPESLGGSGLGISEATMMMQAIAESGAGMAGAQAIHANVYATQPLAKFGTQEQVNEAIPNIISGKWRTCFGVTEPNAGLNTLGLSTTAQKTADGYSITGQKIWITCAQVASKMILLARTTPRDQAKKPSEGLSLFCIDLDRARPGLELRRIKKMGGRAVDANEVFFDNYQIPASAVIGQEGRGFKMILHGMNAERCLLAGEALGLGYAALSKAASYARERVVFERPIGMNQGVAHPLADAYVKLEAAKLATYHAARLYDQSTHDPSIKQDAVGVAANSAKYVAAEAAFTACERAVLAHGGMGYAAEYDVERWFRECLVPRIAPVSREMILNYIGAMPHTAPSGQKPKKTRAKHACRECNSRRVRCDVTEVQPCTNCAAAGAKCEVLPSRRGRYPRRSRRLEPAPPPDTSVSLSPTRTVDTNVRPSSSLAGDSHLPDLEPRSSPVVASEDAGAGLGNATASAASAAGTLFFGESNFLTLVPGNEAAALEGAGSASNQKPRLTFPIPGSPGSQSQVEGAGISAGTMRYLRDEGALTLPDLQTCLPALQAYFTWFHPSFPILDRAEVTRRLAAMDISRFLLQAMLFIGATYCDDDTIVAMGFKDRSEAKRILYTRARLLFHADWEKDEIILIQSIFLMSFWRGGPADVRDVRYWLGVVITLSESYGLHRSPPRSHLKTAINFEKHTHESDATENMVVHLCIQVRERQVAAALGLPSRIRDEDCDIEPLSATDLESEALCANNPLFGSCQPEHITYTIKMVEIARLLGRVIDLHFAPGKRASTAGDVKGLDNALEAWKDSLPENMKYATEEGSESVWTCLLHLAYNFLRYGEGDKNNQVVTAAACRISRIAEDMSTHGTLRYGQMHLITSLFAALCIHVISIRRGMGVSRRIAEHRAQMCLLCLKEIQKYWRINNNVLDLFLQYLDRSIAERLHAAQTDGSGNDAATGSKRPDPFIGSNGDASAAPSRGDPVLSPSAEQLRSQDDLFQDQYFNLVNGHWEGDDALGDLGLFLQADDFSPVKGLNFLGRSL</sequence>
<keyword evidence="5" id="KW-0274">FAD</keyword>
<protein>
    <recommendedName>
        <fullName evidence="13">Zn(2)-C6 fungal-type domain-containing protein</fullName>
    </recommendedName>
</protein>
<dbReference type="GO" id="GO:0003677">
    <property type="term" value="F:DNA binding"/>
    <property type="evidence" value="ECO:0007669"/>
    <property type="project" value="UniProtKB-KW"/>
</dbReference>
<evidence type="ECO:0000256" key="8">
    <source>
        <dbReference type="ARBA" id="ARBA00023125"/>
    </source>
</evidence>
<organism evidence="14 15">
    <name type="scientific">Metarhizium humberi</name>
    <dbReference type="NCBI Taxonomy" id="2596975"/>
    <lineage>
        <taxon>Eukaryota</taxon>
        <taxon>Fungi</taxon>
        <taxon>Dikarya</taxon>
        <taxon>Ascomycota</taxon>
        <taxon>Pezizomycotina</taxon>
        <taxon>Sordariomycetes</taxon>
        <taxon>Hypocreomycetidae</taxon>
        <taxon>Hypocreales</taxon>
        <taxon>Clavicipitaceae</taxon>
        <taxon>Metarhizium</taxon>
    </lineage>
</organism>
<proteinExistence type="inferred from homology"/>
<dbReference type="Gene3D" id="1.20.140.10">
    <property type="entry name" value="Butyryl-CoA Dehydrogenase, subunit A, domain 3"/>
    <property type="match status" value="1"/>
</dbReference>
<dbReference type="CDD" id="cd12148">
    <property type="entry name" value="fungal_TF_MHR"/>
    <property type="match status" value="1"/>
</dbReference>
<dbReference type="SMART" id="SM00066">
    <property type="entry name" value="GAL4"/>
    <property type="match status" value="1"/>
</dbReference>
<dbReference type="FunFam" id="2.40.110.10:FF:000014">
    <property type="entry name" value="Probable acyl-CoA dehydrogenase"/>
    <property type="match status" value="1"/>
</dbReference>
<dbReference type="EMBL" id="JACEFI010000001">
    <property type="protein sequence ID" value="KAH0601453.1"/>
    <property type="molecule type" value="Genomic_DNA"/>
</dbReference>
<feature type="compositionally biased region" description="Polar residues" evidence="11">
    <location>
        <begin position="1024"/>
        <end position="1045"/>
    </location>
</feature>
<feature type="region of interest" description="Disordered" evidence="11">
    <location>
        <begin position="1010"/>
        <end position="1065"/>
    </location>
</feature>
<dbReference type="GO" id="GO:0008270">
    <property type="term" value="F:zinc ion binding"/>
    <property type="evidence" value="ECO:0007669"/>
    <property type="project" value="InterPro"/>
</dbReference>
<evidence type="ECO:0000256" key="3">
    <source>
        <dbReference type="ARBA" id="ARBA00022630"/>
    </source>
</evidence>
<dbReference type="InterPro" id="IPR058773">
    <property type="entry name" value="SGL_GH162"/>
</dbReference>
<dbReference type="InterPro" id="IPR009100">
    <property type="entry name" value="AcylCoA_DH/oxidase_NM_dom_sf"/>
</dbReference>
<evidence type="ECO:0000256" key="5">
    <source>
        <dbReference type="ARBA" id="ARBA00022827"/>
    </source>
</evidence>
<feature type="chain" id="PRO_5040499142" description="Zn(2)-C6 fungal-type domain-containing protein" evidence="12">
    <location>
        <begin position="21"/>
        <end position="1642"/>
    </location>
</feature>
<evidence type="ECO:0000256" key="6">
    <source>
        <dbReference type="ARBA" id="ARBA00022833"/>
    </source>
</evidence>
<evidence type="ECO:0000313" key="15">
    <source>
        <dbReference type="Proteomes" id="UP000764110"/>
    </source>
</evidence>
<dbReference type="Gene3D" id="4.10.240.10">
    <property type="entry name" value="Zn(2)-C6 fungal-type DNA-binding domain"/>
    <property type="match status" value="1"/>
</dbReference>
<dbReference type="GO" id="GO:0006351">
    <property type="term" value="P:DNA-templated transcription"/>
    <property type="evidence" value="ECO:0007669"/>
    <property type="project" value="InterPro"/>
</dbReference>
<dbReference type="SUPFAM" id="SSF56645">
    <property type="entry name" value="Acyl-CoA dehydrogenase NM domain-like"/>
    <property type="match status" value="1"/>
</dbReference>
<keyword evidence="10" id="KW-0539">Nucleus</keyword>
<evidence type="ECO:0000256" key="1">
    <source>
        <dbReference type="ARBA" id="ARBA00001974"/>
    </source>
</evidence>
<evidence type="ECO:0000259" key="13">
    <source>
        <dbReference type="PROSITE" id="PS50048"/>
    </source>
</evidence>
<feature type="signal peptide" evidence="12">
    <location>
        <begin position="1"/>
        <end position="20"/>
    </location>
</feature>
<dbReference type="PANTHER" id="PTHR47171">
    <property type="entry name" value="FARA-RELATED"/>
    <property type="match status" value="1"/>
</dbReference>
<dbReference type="InterPro" id="IPR036864">
    <property type="entry name" value="Zn2-C6_fun-type_DNA-bd_sf"/>
</dbReference>
<keyword evidence="7" id="KW-0805">Transcription regulation</keyword>
<dbReference type="InterPro" id="IPR007219">
    <property type="entry name" value="XnlR_reg_dom"/>
</dbReference>
<evidence type="ECO:0000256" key="9">
    <source>
        <dbReference type="ARBA" id="ARBA00023163"/>
    </source>
</evidence>
<dbReference type="InterPro" id="IPR052073">
    <property type="entry name" value="Amide_Lactam_Regulators"/>
</dbReference>
<keyword evidence="3" id="KW-0285">Flavoprotein</keyword>
<feature type="domain" description="Zn(2)-C6 fungal-type" evidence="13">
    <location>
        <begin position="970"/>
        <end position="1001"/>
    </location>
</feature>
<dbReference type="GO" id="GO:0016627">
    <property type="term" value="F:oxidoreductase activity, acting on the CH-CH group of donors"/>
    <property type="evidence" value="ECO:0007669"/>
    <property type="project" value="InterPro"/>
</dbReference>
<dbReference type="Pfam" id="PF00441">
    <property type="entry name" value="Acyl-CoA_dh_1"/>
    <property type="match status" value="1"/>
</dbReference>
<keyword evidence="12" id="KW-0732">Signal</keyword>
<dbReference type="SUPFAM" id="SSF57701">
    <property type="entry name" value="Zn2/Cys6 DNA-binding domain"/>
    <property type="match status" value="1"/>
</dbReference>
<dbReference type="FunFam" id="1.10.540.10:FF:000027">
    <property type="entry name" value="Putative acyl-CoA dehydrogenase"/>
    <property type="match status" value="1"/>
</dbReference>
<evidence type="ECO:0000256" key="7">
    <source>
        <dbReference type="ARBA" id="ARBA00023015"/>
    </source>
</evidence>
<accession>A0A9P8MJD6</accession>
<dbReference type="Proteomes" id="UP000764110">
    <property type="component" value="Unassembled WGS sequence"/>
</dbReference>
<dbReference type="SUPFAM" id="SSF47203">
    <property type="entry name" value="Acyl-CoA dehydrogenase C-terminal domain-like"/>
    <property type="match status" value="1"/>
</dbReference>
<dbReference type="Pfam" id="PF04082">
    <property type="entry name" value="Fungal_trans"/>
    <property type="match status" value="1"/>
</dbReference>
<feature type="region of interest" description="Disordered" evidence="11">
    <location>
        <begin position="1550"/>
        <end position="1591"/>
    </location>
</feature>
<dbReference type="InterPro" id="IPR037069">
    <property type="entry name" value="AcylCoA_DH/ox_N_sf"/>
</dbReference>
<comment type="caution">
    <text evidence="14">The sequence shown here is derived from an EMBL/GenBank/DDBJ whole genome shotgun (WGS) entry which is preliminary data.</text>
</comment>
<reference evidence="14 15" key="1">
    <citation type="submission" date="2020-07" db="EMBL/GenBank/DDBJ databases">
        <title>Metarhizium humberi genome.</title>
        <authorList>
            <person name="Lysoe E."/>
        </authorList>
    </citation>
    <scope>NUCLEOTIDE SEQUENCE [LARGE SCALE GENOMIC DNA]</scope>
    <source>
        <strain evidence="14 15">ESALQ1638</strain>
    </source>
</reference>
<evidence type="ECO:0000256" key="12">
    <source>
        <dbReference type="SAM" id="SignalP"/>
    </source>
</evidence>
<dbReference type="Pfam" id="PF02770">
    <property type="entry name" value="Acyl-CoA_dh_M"/>
    <property type="match status" value="1"/>
</dbReference>
<keyword evidence="8" id="KW-0238">DNA-binding</keyword>
<dbReference type="Pfam" id="PF00172">
    <property type="entry name" value="Zn_clus"/>
    <property type="match status" value="1"/>
</dbReference>
<dbReference type="FunFam" id="1.20.140.10:FF:000012">
    <property type="entry name" value="Acyl-CoA dehydrogenase fadE12"/>
    <property type="match status" value="1"/>
</dbReference>
<evidence type="ECO:0000256" key="4">
    <source>
        <dbReference type="ARBA" id="ARBA00022723"/>
    </source>
</evidence>
<dbReference type="PROSITE" id="PS50048">
    <property type="entry name" value="ZN2_CY6_FUNGAL_2"/>
    <property type="match status" value="1"/>
</dbReference>
<dbReference type="PANTHER" id="PTHR47171:SF1">
    <property type="entry name" value="ZN(II)2CYS6 TRANSCRIPTION FACTOR (EUROFUNG)"/>
    <property type="match status" value="1"/>
</dbReference>
<dbReference type="InterPro" id="IPR036250">
    <property type="entry name" value="AcylCo_DH-like_C"/>
</dbReference>
<comment type="cofactor">
    <cofactor evidence="1">
        <name>FAD</name>
        <dbReference type="ChEBI" id="CHEBI:57692"/>
    </cofactor>
</comment>
<gene>
    <name evidence="14" type="ORF">MHUMG1_00328</name>
</gene>
<keyword evidence="15" id="KW-1185">Reference proteome</keyword>
<dbReference type="InterPro" id="IPR006091">
    <property type="entry name" value="Acyl-CoA_Oxase/DH_mid-dom"/>
</dbReference>
<evidence type="ECO:0000313" key="14">
    <source>
        <dbReference type="EMBL" id="KAH0601453.1"/>
    </source>
</evidence>
<dbReference type="InterPro" id="IPR009075">
    <property type="entry name" value="AcylCo_DH/oxidase_C"/>
</dbReference>
<evidence type="ECO:0000256" key="11">
    <source>
        <dbReference type="SAM" id="MobiDB-lite"/>
    </source>
</evidence>
<dbReference type="Pfam" id="PF26157">
    <property type="entry name" value="SGL_GH162"/>
    <property type="match status" value="1"/>
</dbReference>
<dbReference type="InterPro" id="IPR046373">
    <property type="entry name" value="Acyl-CoA_Oxase/DH_mid-dom_sf"/>
</dbReference>
<comment type="similarity">
    <text evidence="2">Belongs to the acyl-CoA dehydrogenase family.</text>
</comment>
<evidence type="ECO:0000256" key="10">
    <source>
        <dbReference type="ARBA" id="ARBA00023242"/>
    </source>
</evidence>
<name>A0A9P8MJD6_9HYPO</name>
<dbReference type="Gene3D" id="2.40.110.10">
    <property type="entry name" value="Butyryl-CoA Dehydrogenase, subunit A, domain 2"/>
    <property type="match status" value="1"/>
</dbReference>
<keyword evidence="4" id="KW-0479">Metal-binding</keyword>
<dbReference type="CDD" id="cd00567">
    <property type="entry name" value="ACAD"/>
    <property type="match status" value="1"/>
</dbReference>
<dbReference type="InterPro" id="IPR001138">
    <property type="entry name" value="Zn2Cys6_DnaBD"/>
</dbReference>
<dbReference type="GO" id="GO:0000981">
    <property type="term" value="F:DNA-binding transcription factor activity, RNA polymerase II-specific"/>
    <property type="evidence" value="ECO:0007669"/>
    <property type="project" value="InterPro"/>
</dbReference>
<evidence type="ECO:0000256" key="2">
    <source>
        <dbReference type="ARBA" id="ARBA00009347"/>
    </source>
</evidence>